<dbReference type="GO" id="GO:0005634">
    <property type="term" value="C:nucleus"/>
    <property type="evidence" value="ECO:0007669"/>
    <property type="project" value="UniProtKB-SubCell"/>
</dbReference>
<dbReference type="Gene3D" id="2.130.10.10">
    <property type="entry name" value="YVTN repeat-like/Quinoprotein amine dehydrogenase"/>
    <property type="match status" value="2"/>
</dbReference>
<dbReference type="RefSeq" id="XP_056498262.1">
    <property type="nucleotide sequence ID" value="XM_056646711.1"/>
</dbReference>
<evidence type="ECO:0000256" key="5">
    <source>
        <dbReference type="ARBA" id="ARBA00023242"/>
    </source>
</evidence>
<dbReference type="GO" id="GO:0008168">
    <property type="term" value="F:methyltransferase activity"/>
    <property type="evidence" value="ECO:0007669"/>
    <property type="project" value="UniProtKB-KW"/>
</dbReference>
<dbReference type="EMBL" id="JAPQKT010000007">
    <property type="protein sequence ID" value="KAJ5224290.1"/>
    <property type="molecule type" value="Genomic_DNA"/>
</dbReference>
<dbReference type="PANTHER" id="PTHR16288">
    <property type="entry name" value="WD40 REPEAT PROTEIN 4"/>
    <property type="match status" value="1"/>
</dbReference>
<proteinExistence type="inferred from homology"/>
<keyword evidence="8" id="KW-0808">Transferase</keyword>
<dbReference type="HAMAP" id="MF_03056">
    <property type="entry name" value="TRM82"/>
    <property type="match status" value="1"/>
</dbReference>
<dbReference type="InterPro" id="IPR015943">
    <property type="entry name" value="WD40/YVTN_repeat-like_dom_sf"/>
</dbReference>
<evidence type="ECO:0000313" key="8">
    <source>
        <dbReference type="EMBL" id="KAJ5224290.1"/>
    </source>
</evidence>
<comment type="pathway">
    <text evidence="6">tRNA modification; N(7)-methylguanine-tRNA biosynthesis.</text>
</comment>
<keyword evidence="2 6" id="KW-0853">WD repeat</keyword>
<organism evidence="8 9">
    <name type="scientific">Penicillium citrinum</name>
    <dbReference type="NCBI Taxonomy" id="5077"/>
    <lineage>
        <taxon>Eukaryota</taxon>
        <taxon>Fungi</taxon>
        <taxon>Dikarya</taxon>
        <taxon>Ascomycota</taxon>
        <taxon>Pezizomycotina</taxon>
        <taxon>Eurotiomycetes</taxon>
        <taxon>Eurotiomycetidae</taxon>
        <taxon>Eurotiales</taxon>
        <taxon>Aspergillaceae</taxon>
        <taxon>Penicillium</taxon>
    </lineage>
</organism>
<dbReference type="AlphaFoldDB" id="A0A9W9NQI9"/>
<comment type="subcellular location">
    <subcellularLocation>
        <location evidence="1 6">Nucleus</location>
    </subcellularLocation>
</comment>
<accession>A0A9W9NQI9</accession>
<keyword evidence="9" id="KW-1185">Reference proteome</keyword>
<evidence type="ECO:0000256" key="2">
    <source>
        <dbReference type="ARBA" id="ARBA00022574"/>
    </source>
</evidence>
<name>A0A9W9NQI9_PENCI</name>
<reference evidence="8" key="1">
    <citation type="submission" date="2022-11" db="EMBL/GenBank/DDBJ databases">
        <authorList>
            <person name="Petersen C."/>
        </authorList>
    </citation>
    <scope>NUCLEOTIDE SEQUENCE</scope>
    <source>
        <strain evidence="8">IBT 23319</strain>
    </source>
</reference>
<evidence type="ECO:0000256" key="4">
    <source>
        <dbReference type="ARBA" id="ARBA00022737"/>
    </source>
</evidence>
<comment type="caution">
    <text evidence="8">The sequence shown here is derived from an EMBL/GenBank/DDBJ whole genome shotgun (WGS) entry which is preliminary data.</text>
</comment>
<dbReference type="OrthoDB" id="339900at2759"/>
<dbReference type="GO" id="GO:0005829">
    <property type="term" value="C:cytosol"/>
    <property type="evidence" value="ECO:0007669"/>
    <property type="project" value="TreeGrafter"/>
</dbReference>
<evidence type="ECO:0000313" key="9">
    <source>
        <dbReference type="Proteomes" id="UP001147733"/>
    </source>
</evidence>
<protein>
    <submittedName>
        <fullName evidence="8">tRNA methyltransferase</fullName>
    </submittedName>
</protein>
<comment type="similarity">
    <text evidence="6">Belongs to the WD repeat TRM82 family.</text>
</comment>
<dbReference type="Pfam" id="PF00400">
    <property type="entry name" value="WD40"/>
    <property type="match status" value="1"/>
</dbReference>
<keyword evidence="5 6" id="KW-0539">Nucleus</keyword>
<dbReference type="PANTHER" id="PTHR16288:SF0">
    <property type="entry name" value="TRNA (GUANINE-N(7)-)-METHYLTRANSFERASE NON-CATALYTIC SUBUNIT WDR4"/>
    <property type="match status" value="1"/>
</dbReference>
<dbReference type="InterPro" id="IPR036322">
    <property type="entry name" value="WD40_repeat_dom_sf"/>
</dbReference>
<sequence>MASFQHPFQCLQNANQQPTGSAGILVASAGRNIYTYAVDNGKCLDVWPKNVQSSAEHAADEQAPPEKKIKLSPGPDGLNEEPKGKYSSKKNAGKQSPEWSNIPILLTSFDGKHVIALTAEDKTIRVFSLSQEGKLEELSSRTMPKRPSALALTPDGQTILCGDKFGDAYSLPLFPGEYVRRVEDSRATKIAATNRTVHSQRNLHSLEQQRIQDEKKAAEKAAKKDDSLDQDTHDFEHQLILGHVSLLTDLISVSLPTSASGKRNYILTADRDEHIRVSRGIPQSHVIEKYCLGHTSFINKLCVPSWAPQYLISGGGDNFLLLWNWSEGQALQKVSLDGITQAPEVNVRGIWAVSAEQPTGVPVQAILVGLEGSSNLLCYTIEKDSLKQQGSIELSGNILDVTGLDSHGAIVVSVDNVREPGSTETWKASPSAPQILLESFRFTTDGGSLNWNQTTDDSFVTAINTAGTSSISTDSDDKQKKALDGALYSMGVLRKRQHDD</sequence>
<keyword evidence="3 6" id="KW-0819">tRNA processing</keyword>
<feature type="compositionally biased region" description="Basic and acidic residues" evidence="7">
    <location>
        <begin position="57"/>
        <end position="69"/>
    </location>
</feature>
<comment type="function">
    <text evidence="6">Required for the formation of N(7)-methylguanine at position 46 (m7G46) in tRNA. In the complex, it is required to stabilize and induce conformational changes of the catalytic subunit.</text>
</comment>
<evidence type="ECO:0000256" key="3">
    <source>
        <dbReference type="ARBA" id="ARBA00022694"/>
    </source>
</evidence>
<dbReference type="GO" id="GO:0106004">
    <property type="term" value="P:tRNA (guanine-N7)-methylation"/>
    <property type="evidence" value="ECO:0007669"/>
    <property type="project" value="UniProtKB-UniRule"/>
</dbReference>
<evidence type="ECO:0000256" key="7">
    <source>
        <dbReference type="SAM" id="MobiDB-lite"/>
    </source>
</evidence>
<dbReference type="GO" id="GO:0043527">
    <property type="term" value="C:tRNA methyltransferase complex"/>
    <property type="evidence" value="ECO:0007669"/>
    <property type="project" value="TreeGrafter"/>
</dbReference>
<dbReference type="SUPFAM" id="SSF50978">
    <property type="entry name" value="WD40 repeat-like"/>
    <property type="match status" value="1"/>
</dbReference>
<feature type="region of interest" description="Disordered" evidence="7">
    <location>
        <begin position="54"/>
        <end position="97"/>
    </location>
</feature>
<dbReference type="Proteomes" id="UP001147733">
    <property type="component" value="Unassembled WGS sequence"/>
</dbReference>
<dbReference type="GeneID" id="81385878"/>
<keyword evidence="4 6" id="KW-0677">Repeat</keyword>
<dbReference type="InterPro" id="IPR001680">
    <property type="entry name" value="WD40_rpt"/>
</dbReference>
<keyword evidence="8" id="KW-0489">Methyltransferase</keyword>
<evidence type="ECO:0000256" key="1">
    <source>
        <dbReference type="ARBA" id="ARBA00004123"/>
    </source>
</evidence>
<gene>
    <name evidence="8" type="ORF">N7469_007793</name>
</gene>
<evidence type="ECO:0000256" key="6">
    <source>
        <dbReference type="HAMAP-Rule" id="MF_03056"/>
    </source>
</evidence>
<reference evidence="8" key="2">
    <citation type="journal article" date="2023" name="IMA Fungus">
        <title>Comparative genomic study of the Penicillium genus elucidates a diverse pangenome and 15 lateral gene transfer events.</title>
        <authorList>
            <person name="Petersen C."/>
            <person name="Sorensen T."/>
            <person name="Nielsen M.R."/>
            <person name="Sondergaard T.E."/>
            <person name="Sorensen J.L."/>
            <person name="Fitzpatrick D.A."/>
            <person name="Frisvad J.C."/>
            <person name="Nielsen K.L."/>
        </authorList>
    </citation>
    <scope>NUCLEOTIDE SEQUENCE</scope>
    <source>
        <strain evidence="8">IBT 23319</strain>
    </source>
</reference>
<dbReference type="InterPro" id="IPR028884">
    <property type="entry name" value="Trm82"/>
</dbReference>